<name>A0ACB6RNC4_9PLEO</name>
<reference evidence="1" key="1">
    <citation type="journal article" date="2020" name="Stud. Mycol.">
        <title>101 Dothideomycetes genomes: a test case for predicting lifestyles and emergence of pathogens.</title>
        <authorList>
            <person name="Haridas S."/>
            <person name="Albert R."/>
            <person name="Binder M."/>
            <person name="Bloem J."/>
            <person name="Labutti K."/>
            <person name="Salamov A."/>
            <person name="Andreopoulos B."/>
            <person name="Baker S."/>
            <person name="Barry K."/>
            <person name="Bills G."/>
            <person name="Bluhm B."/>
            <person name="Cannon C."/>
            <person name="Castanera R."/>
            <person name="Culley D."/>
            <person name="Daum C."/>
            <person name="Ezra D."/>
            <person name="Gonzalez J."/>
            <person name="Henrissat B."/>
            <person name="Kuo A."/>
            <person name="Liang C."/>
            <person name="Lipzen A."/>
            <person name="Lutzoni F."/>
            <person name="Magnuson J."/>
            <person name="Mondo S."/>
            <person name="Nolan M."/>
            <person name="Ohm R."/>
            <person name="Pangilinan J."/>
            <person name="Park H.-J."/>
            <person name="Ramirez L."/>
            <person name="Alfaro M."/>
            <person name="Sun H."/>
            <person name="Tritt A."/>
            <person name="Yoshinaga Y."/>
            <person name="Zwiers L.-H."/>
            <person name="Turgeon B."/>
            <person name="Goodwin S."/>
            <person name="Spatafora J."/>
            <person name="Crous P."/>
            <person name="Grigoriev I."/>
        </authorList>
    </citation>
    <scope>NUCLEOTIDE SEQUENCE</scope>
    <source>
        <strain evidence="1">CBS 525.71</strain>
    </source>
</reference>
<gene>
    <name evidence="1" type="ORF">BU25DRAFT_178119</name>
</gene>
<sequence>MDADHHTDVLQRFLSAFQALSNSDQARARQLIVNSDPAVSAQRSRNDLVPISPNTGDTHSCRICQNLHLTHILDDQEAQLALDDLMRFGTETLRLTKKILADSNSRRCLIVQWAIEYLHQSLDTFKKELETKKVSSAMRWFDGTMKLSADDLDYIDPRSGVSVQLYWSGHDSTASIRFSYAANPHLLGSLWDASHFEQELDDTPAGYDRFVRRFERSQLIRARIFTATANPMIPEVLVRSEVDRSDLGPGFNLASRWLGDCQLKHDTCPKPYGLLPTRVIDLGTRRPIMSVSLHWSEEGEQGQYVGTLILPEMTVGQFPGV</sequence>
<protein>
    <submittedName>
        <fullName evidence="1">Uncharacterized protein</fullName>
    </submittedName>
</protein>
<organism evidence="1 2">
    <name type="scientific">Macroventuria anomochaeta</name>
    <dbReference type="NCBI Taxonomy" id="301207"/>
    <lineage>
        <taxon>Eukaryota</taxon>
        <taxon>Fungi</taxon>
        <taxon>Dikarya</taxon>
        <taxon>Ascomycota</taxon>
        <taxon>Pezizomycotina</taxon>
        <taxon>Dothideomycetes</taxon>
        <taxon>Pleosporomycetidae</taxon>
        <taxon>Pleosporales</taxon>
        <taxon>Pleosporineae</taxon>
        <taxon>Didymellaceae</taxon>
        <taxon>Macroventuria</taxon>
    </lineage>
</organism>
<evidence type="ECO:0000313" key="2">
    <source>
        <dbReference type="Proteomes" id="UP000799754"/>
    </source>
</evidence>
<accession>A0ACB6RNC4</accession>
<evidence type="ECO:0000313" key="1">
    <source>
        <dbReference type="EMBL" id="KAF2623386.1"/>
    </source>
</evidence>
<dbReference type="Proteomes" id="UP000799754">
    <property type="component" value="Unassembled WGS sequence"/>
</dbReference>
<comment type="caution">
    <text evidence="1">The sequence shown here is derived from an EMBL/GenBank/DDBJ whole genome shotgun (WGS) entry which is preliminary data.</text>
</comment>
<dbReference type="EMBL" id="MU006737">
    <property type="protein sequence ID" value="KAF2623386.1"/>
    <property type="molecule type" value="Genomic_DNA"/>
</dbReference>
<keyword evidence="2" id="KW-1185">Reference proteome</keyword>
<proteinExistence type="predicted"/>